<accession>A0ABW0FK48</accession>
<dbReference type="PROSITE" id="PS51186">
    <property type="entry name" value="GNAT"/>
    <property type="match status" value="1"/>
</dbReference>
<dbReference type="InterPro" id="IPR016181">
    <property type="entry name" value="Acyl_CoA_acyltransferase"/>
</dbReference>
<dbReference type="SUPFAM" id="SSF55729">
    <property type="entry name" value="Acyl-CoA N-acyltransferases (Nat)"/>
    <property type="match status" value="1"/>
</dbReference>
<proteinExistence type="predicted"/>
<dbReference type="Gene3D" id="3.30.1050.10">
    <property type="entry name" value="SCP2 sterol-binding domain"/>
    <property type="match status" value="1"/>
</dbReference>
<organism evidence="3 4">
    <name type="scientific">Brachybacterium tyrofermentans</name>
    <dbReference type="NCBI Taxonomy" id="47848"/>
    <lineage>
        <taxon>Bacteria</taxon>
        <taxon>Bacillati</taxon>
        <taxon>Actinomycetota</taxon>
        <taxon>Actinomycetes</taxon>
        <taxon>Micrococcales</taxon>
        <taxon>Dermabacteraceae</taxon>
        <taxon>Brachybacterium</taxon>
    </lineage>
</organism>
<dbReference type="SUPFAM" id="SSF55718">
    <property type="entry name" value="SCP-like"/>
    <property type="match status" value="1"/>
</dbReference>
<dbReference type="RefSeq" id="WP_343924013.1">
    <property type="nucleotide sequence ID" value="NZ_BAAAIR010000037.1"/>
</dbReference>
<keyword evidence="4" id="KW-1185">Reference proteome</keyword>
<dbReference type="PANTHER" id="PTHR37817:SF1">
    <property type="entry name" value="N-ACETYLTRANSFERASE EIS"/>
    <property type="match status" value="1"/>
</dbReference>
<dbReference type="CDD" id="cd04301">
    <property type="entry name" value="NAT_SF"/>
    <property type="match status" value="1"/>
</dbReference>
<dbReference type="InterPro" id="IPR000182">
    <property type="entry name" value="GNAT_dom"/>
</dbReference>
<evidence type="ECO:0000313" key="3">
    <source>
        <dbReference type="EMBL" id="MFC5299016.1"/>
    </source>
</evidence>
<keyword evidence="3" id="KW-0808">Transferase</keyword>
<feature type="domain" description="N-acetyltransferase" evidence="2">
    <location>
        <begin position="1"/>
        <end position="149"/>
    </location>
</feature>
<dbReference type="EMBL" id="JBHSLN010000085">
    <property type="protein sequence ID" value="MFC5299016.1"/>
    <property type="molecule type" value="Genomic_DNA"/>
</dbReference>
<dbReference type="InterPro" id="IPR051554">
    <property type="entry name" value="Acetyltransferase_Eis"/>
</dbReference>
<sequence length="408" mass="43013">MPVRDLTSDDHVSYRRLSSGAFGGSPPDPEPRPFTPGEIPIGVDSSALPGGADGVIAAGARIRRDRITWGEGAEIACGGIGGLAVHPAHRGGGLFGELIMEILARCDAEGMPVSMLYPSNPSIYRRFGYQVVASLHSIIVPLLDLQQLPRVPGRRLVPVTEETMPRVRALYRELTAGDNAMLLREGPLFPEGLPSDGWSALLLVDDSGTDHGYVSWNRVPSSERGYGLQIHELLGRTREDRIALLGSLASWSTVLEHVCLRLRTDDPVLDVLPGAGSRPTPDPIPLLMMRVIDTAAALEARRAPAGLAGSFRLVVEDATVPAGICRAGGAWVVAAADGTISAEPTEDAGTADGGTVRLSIHAASLLLVGGRTIADARRLGLEVEADAEAGRLLDALLAGPRPSVLDAF</sequence>
<name>A0ABW0FK48_9MICO</name>
<dbReference type="InterPro" id="IPR025559">
    <property type="entry name" value="Eis_dom"/>
</dbReference>
<dbReference type="Pfam" id="PF13527">
    <property type="entry name" value="Acetyltransf_9"/>
    <property type="match status" value="1"/>
</dbReference>
<dbReference type="PANTHER" id="PTHR37817">
    <property type="entry name" value="N-ACETYLTRANSFERASE EIS"/>
    <property type="match status" value="1"/>
</dbReference>
<gene>
    <name evidence="3" type="primary">eis</name>
    <name evidence="3" type="ORF">ACFPK8_16000</name>
</gene>
<dbReference type="Gene3D" id="3.40.630.30">
    <property type="match status" value="2"/>
</dbReference>
<keyword evidence="3" id="KW-0012">Acyltransferase</keyword>
<dbReference type="Proteomes" id="UP001595937">
    <property type="component" value="Unassembled WGS sequence"/>
</dbReference>
<evidence type="ECO:0000313" key="4">
    <source>
        <dbReference type="Proteomes" id="UP001595937"/>
    </source>
</evidence>
<dbReference type="Pfam" id="PF13530">
    <property type="entry name" value="SCP2_2"/>
    <property type="match status" value="1"/>
</dbReference>
<reference evidence="4" key="1">
    <citation type="journal article" date="2019" name="Int. J. Syst. Evol. Microbiol.">
        <title>The Global Catalogue of Microorganisms (GCM) 10K type strain sequencing project: providing services to taxonomists for standard genome sequencing and annotation.</title>
        <authorList>
            <consortium name="The Broad Institute Genomics Platform"/>
            <consortium name="The Broad Institute Genome Sequencing Center for Infectious Disease"/>
            <person name="Wu L."/>
            <person name="Ma J."/>
        </authorList>
    </citation>
    <scope>NUCLEOTIDE SEQUENCE [LARGE SCALE GENOMIC DNA]</scope>
    <source>
        <strain evidence="4">CGMCC 1.16455</strain>
    </source>
</reference>
<dbReference type="GO" id="GO:0016746">
    <property type="term" value="F:acyltransferase activity"/>
    <property type="evidence" value="ECO:0007669"/>
    <property type="project" value="UniProtKB-KW"/>
</dbReference>
<dbReference type="EC" id="2.3.1.-" evidence="3"/>
<evidence type="ECO:0000256" key="1">
    <source>
        <dbReference type="SAM" id="MobiDB-lite"/>
    </source>
</evidence>
<comment type="caution">
    <text evidence="3">The sequence shown here is derived from an EMBL/GenBank/DDBJ whole genome shotgun (WGS) entry which is preliminary data.</text>
</comment>
<evidence type="ECO:0000259" key="2">
    <source>
        <dbReference type="PROSITE" id="PS51186"/>
    </source>
</evidence>
<feature type="region of interest" description="Disordered" evidence="1">
    <location>
        <begin position="17"/>
        <end position="37"/>
    </location>
</feature>
<dbReference type="InterPro" id="IPR036527">
    <property type="entry name" value="SCP2_sterol-bd_dom_sf"/>
</dbReference>
<protein>
    <submittedName>
        <fullName evidence="3">Enhanced intracellular survival protein Eis</fullName>
        <ecNumber evidence="3">2.3.1.-</ecNumber>
    </submittedName>
</protein>
<dbReference type="GeneID" id="303297373"/>